<gene>
    <name evidence="2" type="ORF">PS854_04478</name>
</gene>
<dbReference type="AlphaFoldDB" id="A0A5E7NCQ0"/>
<organism evidence="2 3">
    <name type="scientific">Pseudomonas fluorescens</name>
    <dbReference type="NCBI Taxonomy" id="294"/>
    <lineage>
        <taxon>Bacteria</taxon>
        <taxon>Pseudomonadati</taxon>
        <taxon>Pseudomonadota</taxon>
        <taxon>Gammaproteobacteria</taxon>
        <taxon>Pseudomonadales</taxon>
        <taxon>Pseudomonadaceae</taxon>
        <taxon>Pseudomonas</taxon>
    </lineage>
</organism>
<evidence type="ECO:0000256" key="1">
    <source>
        <dbReference type="SAM" id="MobiDB-lite"/>
    </source>
</evidence>
<feature type="region of interest" description="Disordered" evidence="1">
    <location>
        <begin position="1"/>
        <end position="26"/>
    </location>
</feature>
<name>A0A5E7NCQ0_PSEFL</name>
<dbReference type="Proteomes" id="UP000327111">
    <property type="component" value="Unassembled WGS sequence"/>
</dbReference>
<reference evidence="2 3" key="1">
    <citation type="submission" date="2019-09" db="EMBL/GenBank/DDBJ databases">
        <authorList>
            <person name="Chandra G."/>
            <person name="Truman W A."/>
        </authorList>
    </citation>
    <scope>NUCLEOTIDE SEQUENCE [LARGE SCALE GENOMIC DNA]</scope>
    <source>
        <strain evidence="2">PS854</strain>
    </source>
</reference>
<feature type="compositionally biased region" description="Basic and acidic residues" evidence="1">
    <location>
        <begin position="1"/>
        <end position="12"/>
    </location>
</feature>
<protein>
    <submittedName>
        <fullName evidence="2">Uncharacterized protein</fullName>
    </submittedName>
</protein>
<dbReference type="RefSeq" id="WP_150735357.1">
    <property type="nucleotide sequence ID" value="NZ_CABVIF010000010.1"/>
</dbReference>
<evidence type="ECO:0000313" key="3">
    <source>
        <dbReference type="Proteomes" id="UP000327111"/>
    </source>
</evidence>
<sequence>MDLSDFDDRPELPPEAGDLGAHPFDPNDQWLKGAPKDIQIEAMRQWFYARFEDPAECTPYDSGEGGYQFIHGGPCDPNDEIQERFSAVIEYEVMEELIDELHQECGDQWVPIDHDDWGFDDLYTMLPEERTDPQKMLSERLGQIENTILGQAVIQGFVIQLLHSATITALEAYLWDTTAYWVTQNKAVLRSFVKGNEEFAGEKLRLSDIFHNNGWFGEESDRIPANIYMAPLG</sequence>
<dbReference type="EMBL" id="CABVIF010000010">
    <property type="protein sequence ID" value="VVP34280.1"/>
    <property type="molecule type" value="Genomic_DNA"/>
</dbReference>
<evidence type="ECO:0000313" key="2">
    <source>
        <dbReference type="EMBL" id="VVP34280.1"/>
    </source>
</evidence>
<accession>A0A5E7NCQ0</accession>
<proteinExistence type="predicted"/>